<sequence length="332" mass="37261">MRQIGKQHGTAAKDKIIRCIGFYAELFQRHCHLSWSDVRTAVRPFEENVKKMWPNLHEEMKGVADGSAQSLVDIVALNVRTEIAFGKFSDGCTSLAWLTKDNAFLGQNWDWQEKQRQNLILLKITQPNKPIIRIMTEAGIIGKIGYNHVGVGVCLNALRAPGVDPNRLPVHLALRLSLECSSASDAVQMLEKWGVASSAHMLIADKHEAFGVETSAKTMQKILRDGLGRIIHSNHFLLPHPGVVDTKWLEDSPFRVDRMRELTDELNDGPAWDMILKLFEDERNSPASICRYELGSSTFGTLFNIVMDLKGGRVVVRMGKPSQVEEVISMTF</sequence>
<dbReference type="NCBIfam" id="NF040521">
    <property type="entry name" value="C45_proenzyme"/>
    <property type="match status" value="1"/>
</dbReference>
<dbReference type="MEROPS" id="C45.001"/>
<keyword evidence="2" id="KW-0012">Acyltransferase</keyword>
<dbReference type="Gene3D" id="1.10.10.2120">
    <property type="match status" value="1"/>
</dbReference>
<reference evidence="3" key="1">
    <citation type="journal article" date="2015" name="Genome Announc.">
        <title>Genome sequence of the AIDS-associated pathogen Penicillium marneffei (ATCC18224) and its near taxonomic relative Talaromyces stipitatus (ATCC10500).</title>
        <authorList>
            <person name="Nierman W.C."/>
            <person name="Fedorova-Abrams N.D."/>
            <person name="Andrianopoulos A."/>
        </authorList>
    </citation>
    <scope>NUCLEOTIDE SEQUENCE [LARGE SCALE GENOMIC DNA]</scope>
    <source>
        <strain evidence="3">ATCC 10500 / CBS 375.48 / QM 6759 / NRRL 1006</strain>
    </source>
</reference>
<dbReference type="eggNOG" id="ENOG502RY9N">
    <property type="taxonomic scope" value="Eukaryota"/>
</dbReference>
<dbReference type="OrthoDB" id="189997at2759"/>
<dbReference type="GO" id="GO:0016746">
    <property type="term" value="F:acyltransferase activity"/>
    <property type="evidence" value="ECO:0007669"/>
    <property type="project" value="UniProtKB-KW"/>
</dbReference>
<dbReference type="STRING" id="441959.B8MHH5"/>
<protein>
    <submittedName>
        <fullName evidence="2">Acyl-CoA:6-aminopenicillanic-acid-acyltransferase, putative</fullName>
    </submittedName>
</protein>
<dbReference type="PANTHER" id="PTHR34180:SF1">
    <property type="entry name" value="BETA-ALANYL-DOPAMINE_CARCININE HYDROLASE"/>
    <property type="match status" value="1"/>
</dbReference>
<dbReference type="EMBL" id="EQ962656">
    <property type="protein sequence ID" value="EED15956.1"/>
    <property type="molecule type" value="Genomic_DNA"/>
</dbReference>
<dbReference type="RefSeq" id="XP_002483190.1">
    <property type="nucleotide sequence ID" value="XM_002483145.1"/>
</dbReference>
<dbReference type="Pfam" id="PF03417">
    <property type="entry name" value="AAT"/>
    <property type="match status" value="1"/>
</dbReference>
<evidence type="ECO:0000259" key="1">
    <source>
        <dbReference type="Pfam" id="PF03417"/>
    </source>
</evidence>
<dbReference type="Proteomes" id="UP000001745">
    <property type="component" value="Unassembled WGS sequence"/>
</dbReference>
<accession>B8MHH5</accession>
<dbReference type="AlphaFoldDB" id="B8MHH5"/>
<name>B8MHH5_TALSN</name>
<dbReference type="PhylomeDB" id="B8MHH5"/>
<dbReference type="VEuPathDB" id="FungiDB:TSTA_010720"/>
<dbReference type="InterPro" id="IPR047794">
    <property type="entry name" value="C45_proenzyme-like"/>
</dbReference>
<evidence type="ECO:0000313" key="2">
    <source>
        <dbReference type="EMBL" id="EED15956.1"/>
    </source>
</evidence>
<evidence type="ECO:0000313" key="3">
    <source>
        <dbReference type="Proteomes" id="UP000001745"/>
    </source>
</evidence>
<organism evidence="2 3">
    <name type="scientific">Talaromyces stipitatus (strain ATCC 10500 / CBS 375.48 / QM 6759 / NRRL 1006)</name>
    <name type="common">Penicillium stipitatum</name>
    <dbReference type="NCBI Taxonomy" id="441959"/>
    <lineage>
        <taxon>Eukaryota</taxon>
        <taxon>Fungi</taxon>
        <taxon>Dikarya</taxon>
        <taxon>Ascomycota</taxon>
        <taxon>Pezizomycotina</taxon>
        <taxon>Eurotiomycetes</taxon>
        <taxon>Eurotiomycetidae</taxon>
        <taxon>Eurotiales</taxon>
        <taxon>Trichocomaceae</taxon>
        <taxon>Talaromyces</taxon>
        <taxon>Talaromyces sect. Talaromyces</taxon>
    </lineage>
</organism>
<dbReference type="HOGENOM" id="CLU_037787_1_0_1"/>
<proteinExistence type="predicted"/>
<dbReference type="OMA" id="IEFYACL"/>
<feature type="domain" description="Peptidase C45 hydrolase" evidence="1">
    <location>
        <begin position="97"/>
        <end position="322"/>
    </location>
</feature>
<gene>
    <name evidence="2" type="ORF">TSTA_010720</name>
</gene>
<keyword evidence="3" id="KW-1185">Reference proteome</keyword>
<dbReference type="GeneID" id="8109845"/>
<keyword evidence="2" id="KW-0808">Transferase</keyword>
<dbReference type="InParanoid" id="B8MHH5"/>
<dbReference type="InterPro" id="IPR047801">
    <property type="entry name" value="Peptidase_C45"/>
</dbReference>
<dbReference type="PANTHER" id="PTHR34180">
    <property type="entry name" value="PEPTIDASE C45"/>
    <property type="match status" value="1"/>
</dbReference>
<dbReference type="Gene3D" id="3.60.60.10">
    <property type="entry name" value="Penicillin V Acylase, Chain A"/>
    <property type="match status" value="1"/>
</dbReference>
<dbReference type="InterPro" id="IPR005079">
    <property type="entry name" value="Peptidase_C45_hydrolase"/>
</dbReference>